<evidence type="ECO:0000256" key="2">
    <source>
        <dbReference type="ARBA" id="ARBA00022475"/>
    </source>
</evidence>
<keyword evidence="5 7" id="KW-0472">Membrane</keyword>
<protein>
    <submittedName>
        <fullName evidence="8">Uncharacterized membrane protein YfcC, ion transporter superfamily</fullName>
    </submittedName>
</protein>
<dbReference type="OrthoDB" id="255482at2"/>
<dbReference type="EMBL" id="FOIT01000002">
    <property type="protein sequence ID" value="SEV91952.1"/>
    <property type="molecule type" value="Genomic_DNA"/>
</dbReference>
<feature type="transmembrane region" description="Helical" evidence="7">
    <location>
        <begin position="368"/>
        <end position="388"/>
    </location>
</feature>
<comment type="subcellular location">
    <subcellularLocation>
        <location evidence="1">Cell membrane</location>
        <topology evidence="1">Multi-pass membrane protein</topology>
    </subcellularLocation>
</comment>
<evidence type="ECO:0000256" key="7">
    <source>
        <dbReference type="SAM" id="Phobius"/>
    </source>
</evidence>
<feature type="transmembrane region" description="Helical" evidence="7">
    <location>
        <begin position="426"/>
        <end position="448"/>
    </location>
</feature>
<feature type="transmembrane region" description="Helical" evidence="7">
    <location>
        <begin position="156"/>
        <end position="172"/>
    </location>
</feature>
<dbReference type="PANTHER" id="PTHR43652">
    <property type="entry name" value="BASIC AMINO ACID ANTIPORTER YFCC-RELATED"/>
    <property type="match status" value="1"/>
</dbReference>
<feature type="transmembrane region" description="Helical" evidence="7">
    <location>
        <begin position="271"/>
        <end position="289"/>
    </location>
</feature>
<feature type="transmembrane region" description="Helical" evidence="7">
    <location>
        <begin position="455"/>
        <end position="476"/>
    </location>
</feature>
<feature type="transmembrane region" description="Helical" evidence="7">
    <location>
        <begin position="132"/>
        <end position="150"/>
    </location>
</feature>
<evidence type="ECO:0000256" key="1">
    <source>
        <dbReference type="ARBA" id="ARBA00004651"/>
    </source>
</evidence>
<reference evidence="8 9" key="1">
    <citation type="submission" date="2016-10" db="EMBL/GenBank/DDBJ databases">
        <authorList>
            <person name="Varghese N."/>
            <person name="Submissions S."/>
        </authorList>
    </citation>
    <scope>NUCLEOTIDE SEQUENCE [LARGE SCALE GENOMIC DNA]</scope>
    <source>
        <strain evidence="8 9">IBRC-M10081</strain>
    </source>
</reference>
<feature type="region of interest" description="Disordered" evidence="6">
    <location>
        <begin position="1"/>
        <end position="22"/>
    </location>
</feature>
<dbReference type="InterPro" id="IPR051679">
    <property type="entry name" value="DASS-Related_Transporters"/>
</dbReference>
<keyword evidence="9" id="KW-1185">Reference proteome</keyword>
<evidence type="ECO:0000256" key="5">
    <source>
        <dbReference type="ARBA" id="ARBA00023136"/>
    </source>
</evidence>
<feature type="transmembrane region" description="Helical" evidence="7">
    <location>
        <begin position="395"/>
        <end position="420"/>
    </location>
</feature>
<dbReference type="Pfam" id="PF03606">
    <property type="entry name" value="DcuC"/>
    <property type="match status" value="1"/>
</dbReference>
<feature type="transmembrane region" description="Helical" evidence="7">
    <location>
        <begin position="177"/>
        <end position="195"/>
    </location>
</feature>
<feature type="transmembrane region" description="Helical" evidence="7">
    <location>
        <begin position="215"/>
        <end position="234"/>
    </location>
</feature>
<keyword evidence="4 7" id="KW-1133">Transmembrane helix</keyword>
<dbReference type="Proteomes" id="UP000243605">
    <property type="component" value="Unassembled WGS sequence"/>
</dbReference>
<dbReference type="PANTHER" id="PTHR43652:SF2">
    <property type="entry name" value="BASIC AMINO ACID ANTIPORTER YFCC-RELATED"/>
    <property type="match status" value="1"/>
</dbReference>
<name>A0A662Z2H5_9STAP</name>
<evidence type="ECO:0000256" key="6">
    <source>
        <dbReference type="SAM" id="MobiDB-lite"/>
    </source>
</evidence>
<feature type="transmembrane region" description="Helical" evidence="7">
    <location>
        <begin position="327"/>
        <end position="348"/>
    </location>
</feature>
<accession>A0A662Z2H5</accession>
<dbReference type="RefSeq" id="WP_091474088.1">
    <property type="nucleotide sequence ID" value="NZ_FOIT01000002.1"/>
</dbReference>
<feature type="transmembrane region" description="Helical" evidence="7">
    <location>
        <begin position="295"/>
        <end position="315"/>
    </location>
</feature>
<feature type="transmembrane region" description="Helical" evidence="7">
    <location>
        <begin position="27"/>
        <end position="49"/>
    </location>
</feature>
<keyword evidence="3 7" id="KW-0812">Transmembrane</keyword>
<keyword evidence="2" id="KW-1003">Cell membrane</keyword>
<proteinExistence type="predicted"/>
<feature type="transmembrane region" description="Helical" evidence="7">
    <location>
        <begin position="91"/>
        <end position="111"/>
    </location>
</feature>
<gene>
    <name evidence="8" type="ORF">SAMN05192557_0769</name>
</gene>
<evidence type="ECO:0000256" key="3">
    <source>
        <dbReference type="ARBA" id="ARBA00022692"/>
    </source>
</evidence>
<evidence type="ECO:0000313" key="9">
    <source>
        <dbReference type="Proteomes" id="UP000243605"/>
    </source>
</evidence>
<evidence type="ECO:0000256" key="4">
    <source>
        <dbReference type="ARBA" id="ARBA00022989"/>
    </source>
</evidence>
<organism evidence="8 9">
    <name type="scientific">Aliicoccus persicus</name>
    <dbReference type="NCBI Taxonomy" id="930138"/>
    <lineage>
        <taxon>Bacteria</taxon>
        <taxon>Bacillati</taxon>
        <taxon>Bacillota</taxon>
        <taxon>Bacilli</taxon>
        <taxon>Bacillales</taxon>
        <taxon>Staphylococcaceae</taxon>
        <taxon>Aliicoccus</taxon>
    </lineage>
</organism>
<dbReference type="GO" id="GO:0005886">
    <property type="term" value="C:plasma membrane"/>
    <property type="evidence" value="ECO:0007669"/>
    <property type="project" value="UniProtKB-SubCell"/>
</dbReference>
<sequence>MVENKDQNEETIEESGSNKKKKKKNTAGLNAFVLMFIIVMVISILTYIVPSGEFEREDVDGRTVVIPNTFEEVDVENLSLMDIFMSFHTGLVNSADIVFTVFIFGGAIGIMNRTGALDSMIKRLVSLFRDRAYILISVLVLVFALLGSLIGLAEETLVYIPIIIPLMIAFRFDAITAVGVVFLGVLGVGFTSALTNPYTVGVAQTIAELPYMSGWEMRLPIFVAFYLVTIWYLIRHANKVKKNPELAINGSYDANSGVDIDWDYKMPMRHLISVIVFALGIGLLIYGVISHGWYVGEISAVILGTGVIMGLISRLKLNEIGEGFVKGASDIAVGALIIGFARAIVIVMEQGYMLDVVLNIASRLLDSLPVEIAAVGMFITQIFINFFVPSGSGQAALTIPIMAPLSDLLGITRQTAVLAFQLGDGIANIIVPTFGVLLAALSIAGISYGKWLKWVLPYFLIQVGLGIIVIIIAQYIELGPF</sequence>
<evidence type="ECO:0000313" key="8">
    <source>
        <dbReference type="EMBL" id="SEV91952.1"/>
    </source>
</evidence>
<dbReference type="InterPro" id="IPR018385">
    <property type="entry name" value="C4_dicarb_anaerob_car-like"/>
</dbReference>
<dbReference type="AlphaFoldDB" id="A0A662Z2H5"/>